<dbReference type="AlphaFoldDB" id="A0A7X5KNA7"/>
<feature type="domain" description="4Fe-4S ferredoxin-type" evidence="4">
    <location>
        <begin position="57"/>
        <end position="86"/>
    </location>
</feature>
<dbReference type="PROSITE" id="PS51379">
    <property type="entry name" value="4FE4S_FER_2"/>
    <property type="match status" value="2"/>
</dbReference>
<proteinExistence type="predicted"/>
<dbReference type="Proteomes" id="UP000461585">
    <property type="component" value="Unassembled WGS sequence"/>
</dbReference>
<reference evidence="5 6" key="1">
    <citation type="submission" date="2020-01" db="EMBL/GenBank/DDBJ databases">
        <title>Anaeroalcalibacter tamaniensis gen. nov., sp. nov., moderately halophilic strictly anaerobic fermenter bacterium from mud volcano of Taman peninsula.</title>
        <authorList>
            <person name="Frolova A."/>
            <person name="Merkel A.Y."/>
            <person name="Slobodkin A.I."/>
        </authorList>
    </citation>
    <scope>NUCLEOTIDE SEQUENCE [LARGE SCALE GENOMIC DNA]</scope>
    <source>
        <strain evidence="5 6">F-3ap</strain>
    </source>
</reference>
<dbReference type="RefSeq" id="WP_162371523.1">
    <property type="nucleotide sequence ID" value="NZ_JAAEEH010000064.1"/>
</dbReference>
<organism evidence="5 6">
    <name type="scientific">Anaerotalea alkaliphila</name>
    <dbReference type="NCBI Taxonomy" id="2662126"/>
    <lineage>
        <taxon>Bacteria</taxon>
        <taxon>Bacillati</taxon>
        <taxon>Bacillota</taxon>
        <taxon>Clostridia</taxon>
        <taxon>Eubacteriales</taxon>
        <taxon>Anaerotalea</taxon>
    </lineage>
</organism>
<dbReference type="Gene3D" id="3.40.50.300">
    <property type="entry name" value="P-loop containing nucleotide triphosphate hydrolases"/>
    <property type="match status" value="1"/>
</dbReference>
<dbReference type="GO" id="GO:0046872">
    <property type="term" value="F:metal ion binding"/>
    <property type="evidence" value="ECO:0007669"/>
    <property type="project" value="UniProtKB-KW"/>
</dbReference>
<dbReference type="PANTHER" id="PTHR43063:SF1">
    <property type="entry name" value="4FE-4S CLUSTER CONTAINING PARA FAMILY ATPASE PROTEIN"/>
    <property type="match status" value="1"/>
</dbReference>
<protein>
    <submittedName>
        <fullName evidence="5">ATPase</fullName>
    </submittedName>
</protein>
<keyword evidence="1" id="KW-0479">Metal-binding</keyword>
<dbReference type="InterPro" id="IPR002586">
    <property type="entry name" value="CobQ/CobB/MinD/ParA_Nub-bd_dom"/>
</dbReference>
<keyword evidence="3" id="KW-0411">Iron-sulfur</keyword>
<dbReference type="SUPFAM" id="SSF52540">
    <property type="entry name" value="P-loop containing nucleoside triphosphate hydrolases"/>
    <property type="match status" value="1"/>
</dbReference>
<keyword evidence="6" id="KW-1185">Reference proteome</keyword>
<dbReference type="Gene3D" id="3.30.70.20">
    <property type="match status" value="1"/>
</dbReference>
<comment type="caution">
    <text evidence="5">The sequence shown here is derived from an EMBL/GenBank/DDBJ whole genome shotgun (WGS) entry which is preliminary data.</text>
</comment>
<accession>A0A7X5KNA7</accession>
<dbReference type="PROSITE" id="PS00198">
    <property type="entry name" value="4FE4S_FER_1"/>
    <property type="match status" value="1"/>
</dbReference>
<evidence type="ECO:0000256" key="3">
    <source>
        <dbReference type="ARBA" id="ARBA00023014"/>
    </source>
</evidence>
<dbReference type="SUPFAM" id="SSF54862">
    <property type="entry name" value="4Fe-4S ferredoxins"/>
    <property type="match status" value="1"/>
</dbReference>
<evidence type="ECO:0000256" key="2">
    <source>
        <dbReference type="ARBA" id="ARBA00023004"/>
    </source>
</evidence>
<dbReference type="InterPro" id="IPR027417">
    <property type="entry name" value="P-loop_NTPase"/>
</dbReference>
<evidence type="ECO:0000313" key="5">
    <source>
        <dbReference type="EMBL" id="NDL68806.1"/>
    </source>
</evidence>
<keyword evidence="2" id="KW-0408">Iron</keyword>
<dbReference type="PANTHER" id="PTHR43063">
    <property type="entry name" value="4FE-4S CLUSTER CONTAINING PARA FAMILY ATPASE PROTEIN"/>
    <property type="match status" value="1"/>
</dbReference>
<evidence type="ECO:0000313" key="6">
    <source>
        <dbReference type="Proteomes" id="UP000461585"/>
    </source>
</evidence>
<sequence length="288" mass="31217">MRIAVLSGKGGTGKTLVSVNLAAVAGKAAYVDCDVEEPNGHLFLKPEQVETREVTVKIPVVEDSLCTACRICTEFCRFNALALVREKLLIFEEICHSCGGCTLLCPQKALWEKDKVIGKVEAGSSGEVRVLSGIMNTGEESGVPVIKALLRALPELDREGDVFIDCPPGSACTVMESIQDADFCVLVAEPTRFGAQNLSMVHELVEVFHKPHGVVLNKVLEGEEDPSEEYCKSKGVKILGRIPFDRHLGNLNAGGRVVSREEEAYRTLFEGLLQGIRKEVRHEAAAGA</sequence>
<dbReference type="Pfam" id="PF01656">
    <property type="entry name" value="CbiA"/>
    <property type="match status" value="1"/>
</dbReference>
<feature type="domain" description="4Fe-4S ferredoxin-type" evidence="4">
    <location>
        <begin position="87"/>
        <end position="115"/>
    </location>
</feature>
<dbReference type="InterPro" id="IPR017896">
    <property type="entry name" value="4Fe4S_Fe-S-bd"/>
</dbReference>
<dbReference type="InterPro" id="IPR017900">
    <property type="entry name" value="4Fe4S_Fe_S_CS"/>
</dbReference>
<dbReference type="GO" id="GO:0051536">
    <property type="term" value="F:iron-sulfur cluster binding"/>
    <property type="evidence" value="ECO:0007669"/>
    <property type="project" value="UniProtKB-KW"/>
</dbReference>
<dbReference type="EMBL" id="JAAEEH010000064">
    <property type="protein sequence ID" value="NDL68806.1"/>
    <property type="molecule type" value="Genomic_DNA"/>
</dbReference>
<name>A0A7X5KNA7_9FIRM</name>
<evidence type="ECO:0000256" key="1">
    <source>
        <dbReference type="ARBA" id="ARBA00022723"/>
    </source>
</evidence>
<gene>
    <name evidence="5" type="ORF">GXN74_13775</name>
</gene>
<evidence type="ECO:0000259" key="4">
    <source>
        <dbReference type="PROSITE" id="PS51379"/>
    </source>
</evidence>